<dbReference type="Gramene" id="KQJ85685">
    <property type="protein sequence ID" value="KQJ85685"/>
    <property type="gene ID" value="BRADI_4g01005v3"/>
</dbReference>
<keyword evidence="2" id="KW-1133">Transmembrane helix</keyword>
<reference evidence="4" key="3">
    <citation type="submission" date="2018-08" db="UniProtKB">
        <authorList>
            <consortium name="EnsemblPlants"/>
        </authorList>
    </citation>
    <scope>IDENTIFICATION</scope>
    <source>
        <strain evidence="4">cv. Bd21</strain>
    </source>
</reference>
<keyword evidence="2" id="KW-0472">Membrane</keyword>
<reference evidence="3 4" key="1">
    <citation type="journal article" date="2010" name="Nature">
        <title>Genome sequencing and analysis of the model grass Brachypodium distachyon.</title>
        <authorList>
            <consortium name="International Brachypodium Initiative"/>
        </authorList>
    </citation>
    <scope>NUCLEOTIDE SEQUENCE [LARGE SCALE GENOMIC DNA]</scope>
    <source>
        <strain evidence="3 4">Bd21</strain>
    </source>
</reference>
<evidence type="ECO:0000313" key="5">
    <source>
        <dbReference type="Proteomes" id="UP000008810"/>
    </source>
</evidence>
<reference evidence="3" key="2">
    <citation type="submission" date="2017-06" db="EMBL/GenBank/DDBJ databases">
        <title>WGS assembly of Brachypodium distachyon.</title>
        <authorList>
            <consortium name="The International Brachypodium Initiative"/>
            <person name="Lucas S."/>
            <person name="Harmon-Smith M."/>
            <person name="Lail K."/>
            <person name="Tice H."/>
            <person name="Grimwood J."/>
            <person name="Bruce D."/>
            <person name="Barry K."/>
            <person name="Shu S."/>
            <person name="Lindquist E."/>
            <person name="Wang M."/>
            <person name="Pitluck S."/>
            <person name="Vogel J.P."/>
            <person name="Garvin D.F."/>
            <person name="Mockler T.C."/>
            <person name="Schmutz J."/>
            <person name="Rokhsar D."/>
            <person name="Bevan M.W."/>
        </authorList>
    </citation>
    <scope>NUCLEOTIDE SEQUENCE</scope>
    <source>
        <strain evidence="3">Bd21</strain>
    </source>
</reference>
<sequence>MATIKGKVQDAASSAKAKATAGAKVVRRPPRAMQKRTLSASSTTSLITVSCMFDVCACRWRRRRRRRTRRRSGSSRRSLTSATRRETTPPRSPGGAPSIITG</sequence>
<dbReference type="EMBL" id="CM000883">
    <property type="protein sequence ID" value="KQJ85685.2"/>
    <property type="molecule type" value="Genomic_DNA"/>
</dbReference>
<evidence type="ECO:0000313" key="4">
    <source>
        <dbReference type="EnsemblPlants" id="KQJ85685"/>
    </source>
</evidence>
<dbReference type="Proteomes" id="UP000008810">
    <property type="component" value="Chromosome 4"/>
</dbReference>
<gene>
    <name evidence="3" type="ORF">BRADI_4g01005v3</name>
</gene>
<feature type="compositionally biased region" description="Basic residues" evidence="1">
    <location>
        <begin position="62"/>
        <end position="74"/>
    </location>
</feature>
<feature type="transmembrane region" description="Helical" evidence="2">
    <location>
        <begin position="38"/>
        <end position="60"/>
    </location>
</feature>
<keyword evidence="5" id="KW-1185">Reference proteome</keyword>
<feature type="region of interest" description="Disordered" evidence="1">
    <location>
        <begin position="62"/>
        <end position="102"/>
    </location>
</feature>
<accession>A0A0Q3L058</accession>
<dbReference type="InParanoid" id="A0A0Q3L058"/>
<keyword evidence="2" id="KW-0812">Transmembrane</keyword>
<protein>
    <submittedName>
        <fullName evidence="3 4">Uncharacterized protein</fullName>
    </submittedName>
</protein>
<evidence type="ECO:0000256" key="2">
    <source>
        <dbReference type="SAM" id="Phobius"/>
    </source>
</evidence>
<name>A0A0Q3L058_BRADI</name>
<proteinExistence type="predicted"/>
<dbReference type="EnsemblPlants" id="KQJ85685">
    <property type="protein sequence ID" value="KQJ85685"/>
    <property type="gene ID" value="BRADI_4g01005v3"/>
</dbReference>
<organism evidence="3">
    <name type="scientific">Brachypodium distachyon</name>
    <name type="common">Purple false brome</name>
    <name type="synonym">Trachynia distachya</name>
    <dbReference type="NCBI Taxonomy" id="15368"/>
    <lineage>
        <taxon>Eukaryota</taxon>
        <taxon>Viridiplantae</taxon>
        <taxon>Streptophyta</taxon>
        <taxon>Embryophyta</taxon>
        <taxon>Tracheophyta</taxon>
        <taxon>Spermatophyta</taxon>
        <taxon>Magnoliopsida</taxon>
        <taxon>Liliopsida</taxon>
        <taxon>Poales</taxon>
        <taxon>Poaceae</taxon>
        <taxon>BOP clade</taxon>
        <taxon>Pooideae</taxon>
        <taxon>Stipodae</taxon>
        <taxon>Brachypodieae</taxon>
        <taxon>Brachypodium</taxon>
    </lineage>
</organism>
<dbReference type="AlphaFoldDB" id="A0A0Q3L058"/>
<evidence type="ECO:0000313" key="3">
    <source>
        <dbReference type="EMBL" id="KQJ85685.2"/>
    </source>
</evidence>
<feature type="compositionally biased region" description="Basic residues" evidence="1">
    <location>
        <begin position="25"/>
        <end position="34"/>
    </location>
</feature>
<feature type="region of interest" description="Disordered" evidence="1">
    <location>
        <begin position="1"/>
        <end position="41"/>
    </location>
</feature>
<evidence type="ECO:0000256" key="1">
    <source>
        <dbReference type="SAM" id="MobiDB-lite"/>
    </source>
</evidence>
<feature type="compositionally biased region" description="Low complexity" evidence="1">
    <location>
        <begin position="11"/>
        <end position="24"/>
    </location>
</feature>